<reference evidence="2" key="1">
    <citation type="journal article" date="2015" name="Proc. Natl. Acad. Sci. U.S.A.">
        <title>Networks of energetic and metabolic interactions define dynamics in microbial communities.</title>
        <authorList>
            <person name="Embree M."/>
            <person name="Liu J.K."/>
            <person name="Al-Bassam M.M."/>
            <person name="Zengler K."/>
        </authorList>
    </citation>
    <scope>NUCLEOTIDE SEQUENCE</scope>
</reference>
<comment type="caution">
    <text evidence="2">The sequence shown here is derived from an EMBL/GenBank/DDBJ whole genome shotgun (WGS) entry which is preliminary data.</text>
</comment>
<dbReference type="AlphaFoldDB" id="A0A0W8F0T1"/>
<accession>A0A0W8F0T1</accession>
<sequence>MEEDDSEDHRSLPGGKGTEYFSKTTSLRCREWGILCILVFLN</sequence>
<evidence type="ECO:0000313" key="2">
    <source>
        <dbReference type="EMBL" id="KUG14500.1"/>
    </source>
</evidence>
<protein>
    <submittedName>
        <fullName evidence="2">Uncharacterized protein</fullName>
    </submittedName>
</protein>
<organism evidence="2">
    <name type="scientific">hydrocarbon metagenome</name>
    <dbReference type="NCBI Taxonomy" id="938273"/>
    <lineage>
        <taxon>unclassified sequences</taxon>
        <taxon>metagenomes</taxon>
        <taxon>ecological metagenomes</taxon>
    </lineage>
</organism>
<name>A0A0W8F0T1_9ZZZZ</name>
<evidence type="ECO:0000256" key="1">
    <source>
        <dbReference type="SAM" id="MobiDB-lite"/>
    </source>
</evidence>
<feature type="region of interest" description="Disordered" evidence="1">
    <location>
        <begin position="1"/>
        <end position="20"/>
    </location>
</feature>
<dbReference type="EMBL" id="LNQE01001651">
    <property type="protein sequence ID" value="KUG14500.1"/>
    <property type="molecule type" value="Genomic_DNA"/>
</dbReference>
<gene>
    <name evidence="2" type="ORF">ASZ90_015860</name>
</gene>
<proteinExistence type="predicted"/>